<evidence type="ECO:0000259" key="11">
    <source>
        <dbReference type="Pfam" id="PF00535"/>
    </source>
</evidence>
<evidence type="ECO:0000256" key="2">
    <source>
        <dbReference type="ARBA" id="ARBA00022475"/>
    </source>
</evidence>
<dbReference type="PANTHER" id="PTHR48090:SF1">
    <property type="entry name" value="PROPHAGE BACTOPRENOL GLUCOSYL TRANSFERASE HOMOLOG"/>
    <property type="match status" value="1"/>
</dbReference>
<evidence type="ECO:0000256" key="10">
    <source>
        <dbReference type="SAM" id="Phobius"/>
    </source>
</evidence>
<dbReference type="GO" id="GO:0016757">
    <property type="term" value="F:glycosyltransferase activity"/>
    <property type="evidence" value="ECO:0007669"/>
    <property type="project" value="UniProtKB-KW"/>
</dbReference>
<protein>
    <submittedName>
        <fullName evidence="12">Bactoprenol glucosyl transferase</fullName>
    </submittedName>
</protein>
<dbReference type="CDD" id="cd04187">
    <property type="entry name" value="DPM1_like_bac"/>
    <property type="match status" value="1"/>
</dbReference>
<evidence type="ECO:0000256" key="4">
    <source>
        <dbReference type="ARBA" id="ARBA00022676"/>
    </source>
</evidence>
<dbReference type="Proteomes" id="UP000066487">
    <property type="component" value="Chromosome"/>
</dbReference>
<keyword evidence="8 10" id="KW-0472">Membrane</keyword>
<keyword evidence="3" id="KW-0997">Cell inner membrane</keyword>
<dbReference type="InterPro" id="IPR029044">
    <property type="entry name" value="Nucleotide-diphossugar_trans"/>
</dbReference>
<evidence type="ECO:0000256" key="6">
    <source>
        <dbReference type="ARBA" id="ARBA00022692"/>
    </source>
</evidence>
<feature type="domain" description="Glycosyltransferase 2-like" evidence="11">
    <location>
        <begin position="16"/>
        <end position="177"/>
    </location>
</feature>
<gene>
    <name evidence="12" type="ORF">AO353_17790</name>
</gene>
<sequence>MTHQHGTHWGEHVALSLVIPVFNEAATIDLFMARITDVFKDEALVGLEMVFVNDGSTDTTLELLLERQKTDPRVRIVDLSRNFGKEAALTAGLQTATGQVVVPIDVDLQDPPEVVLQMIARWREGYEVVLGHRVSRHNDSWAKQTSANWFYHLHNKISDQPLPKNVGDFRLMDRCVIDALQTLPESRRFMKGLFAWVGFRTTHVDYERPERVAGESKFNGWRLWNFALEGITSFSTDPLKVWTYLGLLVSVVSFSFATFIVLRTLLTGIDVPGYASLMVAVTFLGGLQLIGIGVLGEYLGRTYIESKRRPVFLVRRVHNAKD</sequence>
<keyword evidence="5 12" id="KW-0808">Transferase</keyword>
<dbReference type="RefSeq" id="WP_054596134.1">
    <property type="nucleotide sequence ID" value="NZ_CP012830.1"/>
</dbReference>
<dbReference type="Pfam" id="PF00535">
    <property type="entry name" value="Glycos_transf_2"/>
    <property type="match status" value="1"/>
</dbReference>
<name>A0A0N9WEG6_PSEFL</name>
<dbReference type="Gene3D" id="3.90.550.10">
    <property type="entry name" value="Spore Coat Polysaccharide Biosynthesis Protein SpsA, Chain A"/>
    <property type="match status" value="1"/>
</dbReference>
<evidence type="ECO:0000256" key="8">
    <source>
        <dbReference type="ARBA" id="ARBA00023136"/>
    </source>
</evidence>
<dbReference type="InterPro" id="IPR050256">
    <property type="entry name" value="Glycosyltransferase_2"/>
</dbReference>
<evidence type="ECO:0000256" key="3">
    <source>
        <dbReference type="ARBA" id="ARBA00022519"/>
    </source>
</evidence>
<keyword evidence="4" id="KW-0328">Glycosyltransferase</keyword>
<keyword evidence="2" id="KW-1003">Cell membrane</keyword>
<comment type="subcellular location">
    <subcellularLocation>
        <location evidence="1">Cell membrane</location>
        <topology evidence="1">Multi-pass membrane protein</topology>
    </subcellularLocation>
</comment>
<evidence type="ECO:0000256" key="1">
    <source>
        <dbReference type="ARBA" id="ARBA00004651"/>
    </source>
</evidence>
<reference evidence="12 13" key="2">
    <citation type="journal article" date="2018" name="Nature">
        <title>Mutant phenotypes for thousands of bacterial genes of unknown function.</title>
        <authorList>
            <person name="Price M.N."/>
            <person name="Wetmore K.M."/>
            <person name="Waters R.J."/>
            <person name="Callaghan M."/>
            <person name="Ray J."/>
            <person name="Liu H."/>
            <person name="Kuehl J.V."/>
            <person name="Melnyk R.A."/>
            <person name="Lamson J.S."/>
            <person name="Suh Y."/>
            <person name="Carlson H.K."/>
            <person name="Esquivel Z."/>
            <person name="Sadeeshkumar H."/>
            <person name="Chakraborty R."/>
            <person name="Zane G.M."/>
            <person name="Rubin B.E."/>
            <person name="Wall J.D."/>
            <person name="Visel A."/>
            <person name="Bristow J."/>
            <person name="Blow M.J."/>
            <person name="Arkin A.P."/>
            <person name="Deutschbauer A.M."/>
        </authorList>
    </citation>
    <scope>NUCLEOTIDE SEQUENCE [LARGE SCALE GENOMIC DNA]</scope>
    <source>
        <strain evidence="12 13">FW300-N2E3</strain>
    </source>
</reference>
<dbReference type="AlphaFoldDB" id="A0A0N9WEG6"/>
<evidence type="ECO:0000256" key="7">
    <source>
        <dbReference type="ARBA" id="ARBA00022989"/>
    </source>
</evidence>
<proteinExistence type="inferred from homology"/>
<dbReference type="EMBL" id="CP012830">
    <property type="protein sequence ID" value="ALI02842.1"/>
    <property type="molecule type" value="Genomic_DNA"/>
</dbReference>
<evidence type="ECO:0000256" key="5">
    <source>
        <dbReference type="ARBA" id="ARBA00022679"/>
    </source>
</evidence>
<dbReference type="PANTHER" id="PTHR48090">
    <property type="entry name" value="UNDECAPRENYL-PHOSPHATE 4-DEOXY-4-FORMAMIDO-L-ARABINOSE TRANSFERASE-RELATED"/>
    <property type="match status" value="1"/>
</dbReference>
<accession>A0A0N9WEG6</accession>
<reference evidence="13" key="1">
    <citation type="submission" date="2015-09" db="EMBL/GenBank/DDBJ databases">
        <title>Whole genome sequence of Pseudomonas fluorescens FW300-N2E3.</title>
        <authorList>
            <person name="Ray J."/>
            <person name="Melnyk R."/>
            <person name="Deutschbauer A."/>
        </authorList>
    </citation>
    <scope>NUCLEOTIDE SEQUENCE [LARGE SCALE GENOMIC DNA]</scope>
    <source>
        <strain evidence="13">FW300-N2E3</strain>
    </source>
</reference>
<keyword evidence="6 10" id="KW-0812">Transmembrane</keyword>
<comment type="similarity">
    <text evidence="9">Belongs to the glycosyltransferase 2 family. GtrB subfamily.</text>
</comment>
<dbReference type="GO" id="GO:0005886">
    <property type="term" value="C:plasma membrane"/>
    <property type="evidence" value="ECO:0007669"/>
    <property type="project" value="UniProtKB-SubCell"/>
</dbReference>
<dbReference type="OrthoDB" id="9811884at2"/>
<dbReference type="FunFam" id="3.90.550.10:FF:000079">
    <property type="entry name" value="Probable glycosyl transferase"/>
    <property type="match status" value="1"/>
</dbReference>
<feature type="transmembrane region" description="Helical" evidence="10">
    <location>
        <begin position="274"/>
        <end position="299"/>
    </location>
</feature>
<keyword evidence="7 10" id="KW-1133">Transmembrane helix</keyword>
<dbReference type="InterPro" id="IPR001173">
    <property type="entry name" value="Glyco_trans_2-like"/>
</dbReference>
<evidence type="ECO:0000313" key="12">
    <source>
        <dbReference type="EMBL" id="ALI02842.1"/>
    </source>
</evidence>
<feature type="transmembrane region" description="Helical" evidence="10">
    <location>
        <begin position="241"/>
        <end position="262"/>
    </location>
</feature>
<dbReference type="SUPFAM" id="SSF53448">
    <property type="entry name" value="Nucleotide-diphospho-sugar transferases"/>
    <property type="match status" value="1"/>
</dbReference>
<organism evidence="12 13">
    <name type="scientific">Pseudomonas fluorescens</name>
    <dbReference type="NCBI Taxonomy" id="294"/>
    <lineage>
        <taxon>Bacteria</taxon>
        <taxon>Pseudomonadati</taxon>
        <taxon>Pseudomonadota</taxon>
        <taxon>Gammaproteobacteria</taxon>
        <taxon>Pseudomonadales</taxon>
        <taxon>Pseudomonadaceae</taxon>
        <taxon>Pseudomonas</taxon>
    </lineage>
</organism>
<evidence type="ECO:0000313" key="13">
    <source>
        <dbReference type="Proteomes" id="UP000066487"/>
    </source>
</evidence>
<evidence type="ECO:0000256" key="9">
    <source>
        <dbReference type="ARBA" id="ARBA00038152"/>
    </source>
</evidence>